<sequence>MGNQEKLLDYLKRATTDLRAARRRIAEIEHRDREPIAIVAMACRYPGGVDSPEGLWRLVDEGVDAVSEFPADRGWDTEGIYDPEPGKPGKTAAREGGFLHDAGEFDAELFGISPREAAETDPQQRLLLEVSWEVLERAGIDPLSLKGSPTGVFAGLMYHDYAKGSNGGSIVSGRVAYTLGLEGPAVTVDTACSSSLVALHMAIHSLRSGDCTLALAGGVTVMSTPEMFVYFSEQRGLALDGRCKSFGAGADGVGCSEGAGVLLLERLSDARRNGHPVLAVVRGTALNQDGASNGLSSPNGPAQQRVIKQALANAGLSPADVDAVEAHGTGTTLGDPIEAQALLATYGQDREEPLWLGSIKSNMGHAQAASGVAGIMKVVLAMRHGVLPRTLHADDPSPQVDWEAGNIRLLTEPRAWTVEGRPRRAAVSSFGISGTNAHVIIEEAPPAEDEEPEERRELPVVPIVVSARTPDALEAQIRRVASVERDALDVAFSAATGRAALEHRAVLVGPERIVDVAEDGRVAFLFTGQGSQRLGMGRELYEAFPVFAAAFDAVCEATGLPLRDVVWGEDAEVLNRTGFTQPAIFALEVALFRLVESWGIRPDFVAGHSIGEVAAAHVAGVFDLEDAARLVVERGRLMQALPSGGAMVAVQATEDEVSPLLGDNVGLAAVNGPSSVVVSGAVDAVDAVVGRFADRKTSRLKVSHAFHSPLMEPMLDDFRKVAESVVYREPRIRFPKDVASADYWVRHVREAVRFADDVRHLAGEGVTRFLEIGPDGILTAMAQQSVEGTMAATLRRERPEVESLFTGVGRLYATGVPVDWAAVFAGRGARRVDLPTYPFQRQRYWLIKQPGAAAGADAVEHPLLTAMVELPEDGGAVFTGRLALDSQPWLADHDAFGALVVPGEALVELALFAAERTGHGRVERLDLHAPLVLADADDVSTLRVLVAQDGTLSVHARCDDDAPWVKHADGALTAEPSEAAKTSWPRDDETAYAAVLATAAEAAGLPTEGGPALAHAWRGAMVRLDGEGRPALSAESVETRPLTAEEVRAHTGGRESLFHIEWVPAPAPTRAEAAPHVVHACPPLDTAAPEGFRALTRGLLTVIQDWLADERAADSRLVVVTRGATDGADLGHAAAWGLVRSAEEEHPGRFVLVDLDADAELPEEALRLDEPEIAVRDGRIRVPRLARVPATNAHAPSWDAEGTVLITGGTSGLGALTARHLVAEHGVRSLLLTSRRGSAAPGAAELAEELTALGATVEVAACDVADRDALAALLAERRLTGVVHSAGVVDDVLIGALTPERLDAVMRPKVDAAWHLHELTRDHDLSAFVIFSSVAGTLGGAGQGNYAAANAWLDALARHRAARGLAGLSLGWGPWTEVGGMADRLDEAELRRLSRTGMPPLAPDEGLALLDAGTLPGQPPVTLPVRFELAVMRGLAEAGTLPAKFGGLVRVTARRAPSGGASLERRLTGLTEAERERLLLELVRGHVARVLGHEGVDAVPPDRAVNELGLTSLGAVELRNALNAETGLSLPPTLVFDHPTPLAIADLVHRGLRPAEADPAAPLLAELDRIEAALADLAPSDDDAHAKVTARLEVALLRARDARSGAADAASATGLVAASDDELFEVLDKELGLS</sequence>
<dbReference type="InterPro" id="IPR055123">
    <property type="entry name" value="SpnB-like_Rossmann"/>
</dbReference>
<dbReference type="SMART" id="SM00822">
    <property type="entry name" value="PKS_KR"/>
    <property type="match status" value="1"/>
</dbReference>
<protein>
    <submittedName>
        <fullName evidence="13">SDR family NAD(P)-dependent oxidoreductase</fullName>
    </submittedName>
</protein>
<dbReference type="PROSITE" id="PS52004">
    <property type="entry name" value="KS3_2"/>
    <property type="match status" value="1"/>
</dbReference>
<reference evidence="15 16" key="1">
    <citation type="submission" date="2018-09" db="EMBL/GenBank/DDBJ databases">
        <title>Streptomyces sp. nov. DS1-2, an endophytic actinomycete isolated from roots of Dendrobium scabrilingue.</title>
        <authorList>
            <person name="Kuncharoen N."/>
            <person name="Kudo T."/>
            <person name="Ohkuma M."/>
            <person name="Yuki M."/>
            <person name="Tanasupawat S."/>
        </authorList>
    </citation>
    <scope>NUCLEOTIDE SEQUENCE [LARGE SCALE GENOMIC DNA]</scope>
    <source>
        <strain evidence="13 16">AZ1-7</strain>
        <strain evidence="14 15">DS1-2</strain>
    </source>
</reference>
<dbReference type="InterPro" id="IPR016039">
    <property type="entry name" value="Thiolase-like"/>
</dbReference>
<dbReference type="InterPro" id="IPR018201">
    <property type="entry name" value="Ketoacyl_synth_AS"/>
</dbReference>
<evidence type="ECO:0000313" key="13">
    <source>
        <dbReference type="EMBL" id="RKN07441.1"/>
    </source>
</evidence>
<gene>
    <name evidence="14" type="ORF">D7318_19565</name>
    <name evidence="13" type="ORF">D7319_18960</name>
</gene>
<evidence type="ECO:0000256" key="6">
    <source>
        <dbReference type="ARBA" id="ARBA00023194"/>
    </source>
</evidence>
<evidence type="ECO:0000313" key="14">
    <source>
        <dbReference type="EMBL" id="RKN19616.1"/>
    </source>
</evidence>
<dbReference type="Pfam" id="PF22953">
    <property type="entry name" value="SpnB_Rossmann"/>
    <property type="match status" value="1"/>
</dbReference>
<evidence type="ECO:0000256" key="7">
    <source>
        <dbReference type="ARBA" id="ARBA00023268"/>
    </source>
</evidence>
<dbReference type="Pfam" id="PF21089">
    <property type="entry name" value="PKS_DH_N"/>
    <property type="match status" value="1"/>
</dbReference>
<keyword evidence="8" id="KW-0012">Acyltransferase</keyword>
<evidence type="ECO:0000259" key="10">
    <source>
        <dbReference type="PROSITE" id="PS50075"/>
    </source>
</evidence>
<evidence type="ECO:0000256" key="4">
    <source>
        <dbReference type="ARBA" id="ARBA00022553"/>
    </source>
</evidence>
<dbReference type="CDD" id="cd08956">
    <property type="entry name" value="KR_3_FAS_SDR_x"/>
    <property type="match status" value="1"/>
</dbReference>
<dbReference type="CDD" id="cd00833">
    <property type="entry name" value="PKS"/>
    <property type="match status" value="1"/>
</dbReference>
<dbReference type="InterPro" id="IPR032821">
    <property type="entry name" value="PKS_assoc"/>
</dbReference>
<dbReference type="SUPFAM" id="SSF55048">
    <property type="entry name" value="Probable ACP-binding domain of malonyl-CoA ACP transacylase"/>
    <property type="match status" value="1"/>
</dbReference>
<organism evidence="13 16">
    <name type="scientific">Streptomyces radicis</name>
    <dbReference type="NCBI Taxonomy" id="1750517"/>
    <lineage>
        <taxon>Bacteria</taxon>
        <taxon>Bacillati</taxon>
        <taxon>Actinomycetota</taxon>
        <taxon>Actinomycetes</taxon>
        <taxon>Kitasatosporales</taxon>
        <taxon>Streptomycetaceae</taxon>
        <taxon>Streptomyces</taxon>
    </lineage>
</organism>
<evidence type="ECO:0000259" key="11">
    <source>
        <dbReference type="PROSITE" id="PS52004"/>
    </source>
</evidence>
<dbReference type="GO" id="GO:0033068">
    <property type="term" value="P:macrolide biosynthetic process"/>
    <property type="evidence" value="ECO:0007669"/>
    <property type="project" value="UniProtKB-ARBA"/>
</dbReference>
<dbReference type="PANTHER" id="PTHR43775:SF51">
    <property type="entry name" value="INACTIVE PHENOLPHTHIOCEROL SYNTHESIS POLYKETIDE SYNTHASE TYPE I PKS1-RELATED"/>
    <property type="match status" value="1"/>
</dbReference>
<evidence type="ECO:0000259" key="12">
    <source>
        <dbReference type="PROSITE" id="PS52019"/>
    </source>
</evidence>
<dbReference type="InterPro" id="IPR014031">
    <property type="entry name" value="Ketoacyl_synth_C"/>
</dbReference>
<dbReference type="SUPFAM" id="SSF52151">
    <property type="entry name" value="FabD/lysophospholipase-like"/>
    <property type="match status" value="1"/>
</dbReference>
<dbReference type="Gene3D" id="3.40.366.10">
    <property type="entry name" value="Malonyl-Coenzyme A Acyl Carrier Protein, domain 2"/>
    <property type="match status" value="1"/>
</dbReference>
<dbReference type="SUPFAM" id="SSF51735">
    <property type="entry name" value="NAD(P)-binding Rossmann-fold domains"/>
    <property type="match status" value="2"/>
</dbReference>
<accession>A0A3A9W2G9</accession>
<evidence type="ECO:0000256" key="3">
    <source>
        <dbReference type="ARBA" id="ARBA00022450"/>
    </source>
</evidence>
<dbReference type="PROSITE" id="PS50075">
    <property type="entry name" value="CARRIER"/>
    <property type="match status" value="1"/>
</dbReference>
<dbReference type="InterPro" id="IPR014043">
    <property type="entry name" value="Acyl_transferase_dom"/>
</dbReference>
<dbReference type="Gene3D" id="1.10.1200.10">
    <property type="entry name" value="ACP-like"/>
    <property type="match status" value="1"/>
</dbReference>
<dbReference type="Pfam" id="PF08990">
    <property type="entry name" value="Docking"/>
    <property type="match status" value="1"/>
</dbReference>
<dbReference type="InterPro" id="IPR042104">
    <property type="entry name" value="PKS_dehydratase_sf"/>
</dbReference>
<keyword evidence="3" id="KW-0596">Phosphopantetheine</keyword>
<dbReference type="InterPro" id="IPR049900">
    <property type="entry name" value="PKS_mFAS_DH"/>
</dbReference>
<comment type="caution">
    <text evidence="13">The sequence shown here is derived from an EMBL/GenBank/DDBJ whole genome shotgun (WGS) entry which is preliminary data.</text>
</comment>
<dbReference type="InterPro" id="IPR001227">
    <property type="entry name" value="Ac_transferase_dom_sf"/>
</dbReference>
<dbReference type="Gene3D" id="3.40.47.10">
    <property type="match status" value="1"/>
</dbReference>
<dbReference type="SMART" id="SM00827">
    <property type="entry name" value="PKS_AT"/>
    <property type="match status" value="1"/>
</dbReference>
<evidence type="ECO:0000256" key="2">
    <source>
        <dbReference type="ARBA" id="ARBA00004792"/>
    </source>
</evidence>
<dbReference type="InterPro" id="IPR009081">
    <property type="entry name" value="PP-bd_ACP"/>
</dbReference>
<dbReference type="Pfam" id="PF00550">
    <property type="entry name" value="PP-binding"/>
    <property type="match status" value="1"/>
</dbReference>
<dbReference type="InterPro" id="IPR020806">
    <property type="entry name" value="PKS_PP-bd"/>
</dbReference>
<dbReference type="GO" id="GO:0006633">
    <property type="term" value="P:fatty acid biosynthetic process"/>
    <property type="evidence" value="ECO:0007669"/>
    <property type="project" value="InterPro"/>
</dbReference>
<dbReference type="GO" id="GO:0004315">
    <property type="term" value="F:3-oxoacyl-[acyl-carrier-protein] synthase activity"/>
    <property type="evidence" value="ECO:0007669"/>
    <property type="project" value="InterPro"/>
</dbReference>
<dbReference type="Proteomes" id="UP000275024">
    <property type="component" value="Unassembled WGS sequence"/>
</dbReference>
<dbReference type="Gene3D" id="3.10.129.110">
    <property type="entry name" value="Polyketide synthase dehydratase"/>
    <property type="match status" value="1"/>
</dbReference>
<comment type="pathway">
    <text evidence="2">Antibiotic biosynthesis.</text>
</comment>
<dbReference type="InterPro" id="IPR020807">
    <property type="entry name" value="PKS_DH"/>
</dbReference>
<dbReference type="EMBL" id="RBDX01000015">
    <property type="protein sequence ID" value="RKN07441.1"/>
    <property type="molecule type" value="Genomic_DNA"/>
</dbReference>
<comment type="caution">
    <text evidence="9">Lacks conserved residue(s) required for the propagation of feature annotation.</text>
</comment>
<dbReference type="Pfam" id="PF02801">
    <property type="entry name" value="Ketoacyl-synt_C"/>
    <property type="match status" value="1"/>
</dbReference>
<dbReference type="InterPro" id="IPR015083">
    <property type="entry name" value="NorB/c/GfsB-D-like_docking"/>
</dbReference>
<dbReference type="SMART" id="SM00823">
    <property type="entry name" value="PKS_PP"/>
    <property type="match status" value="1"/>
</dbReference>
<evidence type="ECO:0000313" key="15">
    <source>
        <dbReference type="Proteomes" id="UP000268652"/>
    </source>
</evidence>
<dbReference type="InterPro" id="IPR057326">
    <property type="entry name" value="KR_dom"/>
</dbReference>
<dbReference type="InterPro" id="IPR049552">
    <property type="entry name" value="PKS_DH_N"/>
</dbReference>
<dbReference type="PROSITE" id="PS00606">
    <property type="entry name" value="KS3_1"/>
    <property type="match status" value="1"/>
</dbReference>
<feature type="region of interest" description="C-terminal hotdog fold" evidence="9">
    <location>
        <begin position="996"/>
        <end position="1149"/>
    </location>
</feature>
<proteinExistence type="predicted"/>
<dbReference type="FunFam" id="1.10.1200.10:FF:000007">
    <property type="entry name" value="Probable polyketide synthase pks17"/>
    <property type="match status" value="1"/>
</dbReference>
<keyword evidence="7" id="KW-0511">Multifunctional enzyme</keyword>
<dbReference type="Gene3D" id="3.40.50.720">
    <property type="entry name" value="NAD(P)-binding Rossmann-like Domain"/>
    <property type="match status" value="1"/>
</dbReference>
<feature type="domain" description="Carrier" evidence="10">
    <location>
        <begin position="1477"/>
        <end position="1552"/>
    </location>
</feature>
<dbReference type="GO" id="GO:0004312">
    <property type="term" value="F:fatty acid synthase activity"/>
    <property type="evidence" value="ECO:0007669"/>
    <property type="project" value="TreeGrafter"/>
</dbReference>
<dbReference type="Pfam" id="PF00109">
    <property type="entry name" value="ketoacyl-synt"/>
    <property type="match status" value="1"/>
</dbReference>
<evidence type="ECO:0000313" key="16">
    <source>
        <dbReference type="Proteomes" id="UP000275024"/>
    </source>
</evidence>
<dbReference type="InterPro" id="IPR016035">
    <property type="entry name" value="Acyl_Trfase/lysoPLipase"/>
</dbReference>
<evidence type="ECO:0000256" key="5">
    <source>
        <dbReference type="ARBA" id="ARBA00022679"/>
    </source>
</evidence>
<dbReference type="InterPro" id="IPR036291">
    <property type="entry name" value="NAD(P)-bd_dom_sf"/>
</dbReference>
<dbReference type="SMART" id="SM00825">
    <property type="entry name" value="PKS_KS"/>
    <property type="match status" value="1"/>
</dbReference>
<dbReference type="PROSITE" id="PS52019">
    <property type="entry name" value="PKS_MFAS_DH"/>
    <property type="match status" value="1"/>
</dbReference>
<keyword evidence="4" id="KW-0597">Phosphoprotein</keyword>
<dbReference type="SUPFAM" id="SSF53901">
    <property type="entry name" value="Thiolase-like"/>
    <property type="match status" value="1"/>
</dbReference>
<keyword evidence="6" id="KW-0045">Antibiotic biosynthesis</keyword>
<dbReference type="SMART" id="SM00826">
    <property type="entry name" value="PKS_DH"/>
    <property type="match status" value="1"/>
</dbReference>
<dbReference type="InterPro" id="IPR036736">
    <property type="entry name" value="ACP-like_sf"/>
</dbReference>
<dbReference type="Proteomes" id="UP000268652">
    <property type="component" value="Unassembled WGS sequence"/>
</dbReference>
<dbReference type="EMBL" id="RBDY01000015">
    <property type="protein sequence ID" value="RKN19616.1"/>
    <property type="molecule type" value="Genomic_DNA"/>
</dbReference>
<feature type="region of interest" description="N-terminal hotdog fold" evidence="9">
    <location>
        <begin position="861"/>
        <end position="979"/>
    </location>
</feature>
<keyword evidence="15" id="KW-1185">Reference proteome</keyword>
<evidence type="ECO:0000256" key="8">
    <source>
        <dbReference type="ARBA" id="ARBA00023315"/>
    </source>
</evidence>
<dbReference type="GO" id="GO:0031177">
    <property type="term" value="F:phosphopantetheine binding"/>
    <property type="evidence" value="ECO:0007669"/>
    <property type="project" value="InterPro"/>
</dbReference>
<dbReference type="InterPro" id="IPR020841">
    <property type="entry name" value="PKS_Beta-ketoAc_synthase_dom"/>
</dbReference>
<comment type="cofactor">
    <cofactor evidence="1">
        <name>pantetheine 4'-phosphate</name>
        <dbReference type="ChEBI" id="CHEBI:47942"/>
    </cofactor>
</comment>
<feature type="domain" description="PKS/mFAS DH" evidence="12">
    <location>
        <begin position="861"/>
        <end position="1149"/>
    </location>
</feature>
<dbReference type="Pfam" id="PF08659">
    <property type="entry name" value="KR"/>
    <property type="match status" value="1"/>
</dbReference>
<name>A0A3A9W2G9_9ACTN</name>
<dbReference type="InterPro" id="IPR013968">
    <property type="entry name" value="PKS_KR"/>
</dbReference>
<dbReference type="Pfam" id="PF00698">
    <property type="entry name" value="Acyl_transf_1"/>
    <property type="match status" value="1"/>
</dbReference>
<dbReference type="Pfam" id="PF16197">
    <property type="entry name" value="KAsynt_C_assoc"/>
    <property type="match status" value="1"/>
</dbReference>
<dbReference type="FunFam" id="3.40.47.10:FF:000019">
    <property type="entry name" value="Polyketide synthase type I"/>
    <property type="match status" value="1"/>
</dbReference>
<evidence type="ECO:0000256" key="1">
    <source>
        <dbReference type="ARBA" id="ARBA00001957"/>
    </source>
</evidence>
<dbReference type="InterPro" id="IPR014030">
    <property type="entry name" value="Ketoacyl_synth_N"/>
</dbReference>
<dbReference type="InterPro" id="IPR050091">
    <property type="entry name" value="PKS_NRPS_Biosynth_Enz"/>
</dbReference>
<dbReference type="Gene3D" id="3.30.70.3290">
    <property type="match status" value="1"/>
</dbReference>
<keyword evidence="5" id="KW-0808">Transferase</keyword>
<feature type="domain" description="Ketosynthase family 3 (KS3)" evidence="11">
    <location>
        <begin position="33"/>
        <end position="443"/>
    </location>
</feature>
<dbReference type="PANTHER" id="PTHR43775">
    <property type="entry name" value="FATTY ACID SYNTHASE"/>
    <property type="match status" value="1"/>
</dbReference>
<dbReference type="OrthoDB" id="9778690at2"/>
<dbReference type="SMART" id="SM01294">
    <property type="entry name" value="PKS_PP_betabranch"/>
    <property type="match status" value="1"/>
</dbReference>
<evidence type="ECO:0000256" key="9">
    <source>
        <dbReference type="PROSITE-ProRule" id="PRU01363"/>
    </source>
</evidence>
<dbReference type="SUPFAM" id="SSF47336">
    <property type="entry name" value="ACP-like"/>
    <property type="match status" value="1"/>
</dbReference>
<dbReference type="InterPro" id="IPR016036">
    <property type="entry name" value="Malonyl_transacylase_ACP-bd"/>
</dbReference>